<protein>
    <recommendedName>
        <fullName evidence="9">TRASH domain-containing protein</fullName>
    </recommendedName>
</protein>
<evidence type="ECO:0000256" key="7">
    <source>
        <dbReference type="ARBA" id="ARBA00023242"/>
    </source>
</evidence>
<dbReference type="PANTHER" id="PTHR12247">
    <property type="entry name" value="POLYCOMB GROUP PROTEIN"/>
    <property type="match status" value="1"/>
</dbReference>
<proteinExistence type="inferred from homology"/>
<dbReference type="InterPro" id="IPR011017">
    <property type="entry name" value="TRASH_dom"/>
</dbReference>
<dbReference type="Pfam" id="PF02820">
    <property type="entry name" value="MBT"/>
    <property type="match status" value="2"/>
</dbReference>
<dbReference type="GO" id="GO:0005634">
    <property type="term" value="C:nucleus"/>
    <property type="evidence" value="ECO:0007669"/>
    <property type="project" value="UniProtKB-SubCell"/>
</dbReference>
<comment type="subcellular location">
    <subcellularLocation>
        <location evidence="1">Nucleus</location>
    </subcellularLocation>
</comment>
<evidence type="ECO:0000256" key="6">
    <source>
        <dbReference type="ARBA" id="ARBA00023163"/>
    </source>
</evidence>
<feature type="repeat" description="MBT" evidence="8">
    <location>
        <begin position="220"/>
        <end position="321"/>
    </location>
</feature>
<dbReference type="PROSITE" id="PS51079">
    <property type="entry name" value="MBT"/>
    <property type="match status" value="2"/>
</dbReference>
<evidence type="ECO:0000259" key="9">
    <source>
        <dbReference type="SMART" id="SM00746"/>
    </source>
</evidence>
<dbReference type="AlphaFoldDB" id="A0ABD0YK71"/>
<accession>A0ABD0YK71</accession>
<reference evidence="10 11" key="1">
    <citation type="submission" date="2024-07" db="EMBL/GenBank/DDBJ databases">
        <title>Chromosome-level genome assembly of the water stick insect Ranatra chinensis (Heteroptera: Nepidae).</title>
        <authorList>
            <person name="Liu X."/>
        </authorList>
    </citation>
    <scope>NUCLEOTIDE SEQUENCE [LARGE SCALE GENOMIC DNA]</scope>
    <source>
        <strain evidence="10">Cailab_2021Rc</strain>
        <tissue evidence="10">Muscle</tissue>
    </source>
</reference>
<evidence type="ECO:0000256" key="1">
    <source>
        <dbReference type="ARBA" id="ARBA00004123"/>
    </source>
</evidence>
<feature type="non-terminal residue" evidence="10">
    <location>
        <position position="1"/>
    </location>
</feature>
<evidence type="ECO:0000256" key="2">
    <source>
        <dbReference type="ARBA" id="ARBA00008469"/>
    </source>
</evidence>
<feature type="domain" description="TRASH" evidence="9">
    <location>
        <begin position="53"/>
        <end position="90"/>
    </location>
</feature>
<dbReference type="SUPFAM" id="SSF63748">
    <property type="entry name" value="Tudor/PWWP/MBT"/>
    <property type="match status" value="2"/>
</dbReference>
<dbReference type="EMBL" id="JBFDAA010000006">
    <property type="protein sequence ID" value="KAL1131586.1"/>
    <property type="molecule type" value="Genomic_DNA"/>
</dbReference>
<keyword evidence="4" id="KW-0677">Repeat</keyword>
<evidence type="ECO:0000256" key="3">
    <source>
        <dbReference type="ARBA" id="ARBA00022491"/>
    </source>
</evidence>
<name>A0ABD0YK71_9HEMI</name>
<keyword evidence="7" id="KW-0539">Nucleus</keyword>
<dbReference type="SMART" id="SM00746">
    <property type="entry name" value="TRASH"/>
    <property type="match status" value="2"/>
</dbReference>
<sequence length="328" mass="36663">ITGRPPKNKPCCTWCSETRQSLKYILPTQYGKKEFCSETCLSEFRKGYHKGACAQCDNVIRGTPIRLEQPDVSPKEFCSTVCLNNFQNKQTAAPTPTPSPTTSPPFPLVPFQTFDWDSYLKETNSVPAPPECFKQHLNPPVNEFKIGMKLEALDPRNLTSMCIASVVGVLGPRLRLRLDGSDNKNDFWRLVDSSEIHPIGHCEKHGGMLQPPLGFRMNASSWPMFLLKTLNGAEMAPNKVFQKEPPTPRTNAFEIGMKLEAVDKKNPQLICAATIGAVKADIIHVTFDGWRGAFDYWCSFDSRDIFPVGWCARSGHPLQPPGQKCECN</sequence>
<dbReference type="FunFam" id="2.30.30.140:FF:000016">
    <property type="entry name" value="polycomb protein SCMH1 isoform X1"/>
    <property type="match status" value="1"/>
</dbReference>
<comment type="caution">
    <text evidence="10">The sequence shown here is derived from an EMBL/GenBank/DDBJ whole genome shotgun (WGS) entry which is preliminary data.</text>
</comment>
<dbReference type="InterPro" id="IPR004092">
    <property type="entry name" value="Mbt"/>
</dbReference>
<keyword evidence="3" id="KW-0678">Repressor</keyword>
<evidence type="ECO:0000313" key="11">
    <source>
        <dbReference type="Proteomes" id="UP001558652"/>
    </source>
</evidence>
<comment type="similarity">
    <text evidence="2">Belongs to the SCM family.</text>
</comment>
<dbReference type="SMART" id="SM00561">
    <property type="entry name" value="MBT"/>
    <property type="match status" value="2"/>
</dbReference>
<organism evidence="10 11">
    <name type="scientific">Ranatra chinensis</name>
    <dbReference type="NCBI Taxonomy" id="642074"/>
    <lineage>
        <taxon>Eukaryota</taxon>
        <taxon>Metazoa</taxon>
        <taxon>Ecdysozoa</taxon>
        <taxon>Arthropoda</taxon>
        <taxon>Hexapoda</taxon>
        <taxon>Insecta</taxon>
        <taxon>Pterygota</taxon>
        <taxon>Neoptera</taxon>
        <taxon>Paraneoptera</taxon>
        <taxon>Hemiptera</taxon>
        <taxon>Heteroptera</taxon>
        <taxon>Panheteroptera</taxon>
        <taxon>Nepomorpha</taxon>
        <taxon>Nepidae</taxon>
        <taxon>Ranatrinae</taxon>
        <taxon>Ranatra</taxon>
    </lineage>
</organism>
<keyword evidence="6" id="KW-0804">Transcription</keyword>
<keyword evidence="5" id="KW-0805">Transcription regulation</keyword>
<dbReference type="PANTHER" id="PTHR12247:SF132">
    <property type="entry name" value="POLYCOMB PROTEIN SCM"/>
    <property type="match status" value="1"/>
</dbReference>
<feature type="repeat" description="MBT" evidence="8">
    <location>
        <begin position="114"/>
        <end position="212"/>
    </location>
</feature>
<evidence type="ECO:0000256" key="8">
    <source>
        <dbReference type="PROSITE-ProRule" id="PRU00459"/>
    </source>
</evidence>
<gene>
    <name evidence="10" type="ORF">AAG570_011200</name>
</gene>
<evidence type="ECO:0000256" key="5">
    <source>
        <dbReference type="ARBA" id="ARBA00023015"/>
    </source>
</evidence>
<feature type="domain" description="TRASH" evidence="9">
    <location>
        <begin position="12"/>
        <end position="48"/>
    </location>
</feature>
<dbReference type="InterPro" id="IPR050548">
    <property type="entry name" value="PcG_chromatin_remod_factors"/>
</dbReference>
<evidence type="ECO:0000313" key="10">
    <source>
        <dbReference type="EMBL" id="KAL1131586.1"/>
    </source>
</evidence>
<keyword evidence="11" id="KW-1185">Reference proteome</keyword>
<dbReference type="Gene3D" id="2.30.30.140">
    <property type="match status" value="2"/>
</dbReference>
<dbReference type="Proteomes" id="UP001558652">
    <property type="component" value="Unassembled WGS sequence"/>
</dbReference>
<dbReference type="CDD" id="cd20110">
    <property type="entry name" value="MBT_dScm_rpt2"/>
    <property type="match status" value="1"/>
</dbReference>
<evidence type="ECO:0000256" key="4">
    <source>
        <dbReference type="ARBA" id="ARBA00022737"/>
    </source>
</evidence>